<organism evidence="7 8">
    <name type="scientific">Hymenoscyphus fraxineus</name>
    <dbReference type="NCBI Taxonomy" id="746836"/>
    <lineage>
        <taxon>Eukaryota</taxon>
        <taxon>Fungi</taxon>
        <taxon>Dikarya</taxon>
        <taxon>Ascomycota</taxon>
        <taxon>Pezizomycotina</taxon>
        <taxon>Leotiomycetes</taxon>
        <taxon>Helotiales</taxon>
        <taxon>Helotiaceae</taxon>
        <taxon>Hymenoscyphus</taxon>
    </lineage>
</organism>
<evidence type="ECO:0000256" key="5">
    <source>
        <dbReference type="SAM" id="MobiDB-lite"/>
    </source>
</evidence>
<evidence type="ECO:0000313" key="8">
    <source>
        <dbReference type="Proteomes" id="UP000696280"/>
    </source>
</evidence>
<evidence type="ECO:0000313" key="7">
    <source>
        <dbReference type="EMBL" id="CAG8950278.1"/>
    </source>
</evidence>
<evidence type="ECO:0000256" key="1">
    <source>
        <dbReference type="ARBA" id="ARBA00004141"/>
    </source>
</evidence>
<keyword evidence="3 6" id="KW-1133">Transmembrane helix</keyword>
<keyword evidence="4 6" id="KW-0472">Membrane</keyword>
<dbReference type="EMBL" id="CAJVRL010000037">
    <property type="protein sequence ID" value="CAG8950278.1"/>
    <property type="molecule type" value="Genomic_DNA"/>
</dbReference>
<evidence type="ECO:0000256" key="4">
    <source>
        <dbReference type="ARBA" id="ARBA00023136"/>
    </source>
</evidence>
<evidence type="ECO:0000256" key="2">
    <source>
        <dbReference type="ARBA" id="ARBA00022692"/>
    </source>
</evidence>
<proteinExistence type="predicted"/>
<dbReference type="OrthoDB" id="5546837at2759"/>
<name>A0A9N9KPA4_9HELO</name>
<sequence>MDFAPYQDQSPETTRALSPPPIEGRRSFSPGASRRSFSPKIRPGALSPSKPAGVNGIGGTGAGVNPWAANQHTFPNAGNTAAFGNAGNEREGTWARGVDGGWIGSGNGNGNGSLAWAGGNDLEGGRMERLGEFETSLPVRLDYEACLAYLLLPPAGGVLLLVVERKSDYVRFHAWQSSLLFSAIFVVHLIFSWSTLVSWILFAVDLLLIGYLTFRAYRDAETLDRCEVPFFGQLASSILDDE</sequence>
<feature type="transmembrane region" description="Helical" evidence="6">
    <location>
        <begin position="147"/>
        <end position="163"/>
    </location>
</feature>
<keyword evidence="8" id="KW-1185">Reference proteome</keyword>
<protein>
    <submittedName>
        <fullName evidence="7">Uncharacterized protein</fullName>
    </submittedName>
</protein>
<dbReference type="AlphaFoldDB" id="A0A9N9KPA4"/>
<dbReference type="PANTHER" id="PTHR36460:SF1">
    <property type="entry name" value="UPF0132 DOMAIN PROTEIN (AFU_ORTHOLOGUE AFUA_3G10255)"/>
    <property type="match status" value="1"/>
</dbReference>
<feature type="transmembrane region" description="Helical" evidence="6">
    <location>
        <begin position="199"/>
        <end position="217"/>
    </location>
</feature>
<feature type="transmembrane region" description="Helical" evidence="6">
    <location>
        <begin position="175"/>
        <end position="193"/>
    </location>
</feature>
<feature type="region of interest" description="Disordered" evidence="5">
    <location>
        <begin position="1"/>
        <end position="58"/>
    </location>
</feature>
<comment type="caution">
    <text evidence="7">The sequence shown here is derived from an EMBL/GenBank/DDBJ whole genome shotgun (WGS) entry which is preliminary data.</text>
</comment>
<feature type="compositionally biased region" description="Polar residues" evidence="5">
    <location>
        <begin position="7"/>
        <end position="16"/>
    </location>
</feature>
<gene>
    <name evidence="7" type="ORF">HYFRA_00006770</name>
</gene>
<dbReference type="PANTHER" id="PTHR36460">
    <property type="entry name" value="UPF0132 DOMAIN PROTEIN (AFU_ORTHOLOGUE AFUA_3G10255)"/>
    <property type="match status" value="1"/>
</dbReference>
<evidence type="ECO:0000256" key="6">
    <source>
        <dbReference type="SAM" id="Phobius"/>
    </source>
</evidence>
<reference evidence="7" key="1">
    <citation type="submission" date="2021-07" db="EMBL/GenBank/DDBJ databases">
        <authorList>
            <person name="Durling M."/>
        </authorList>
    </citation>
    <scope>NUCLEOTIDE SEQUENCE</scope>
</reference>
<accession>A0A9N9KPA4</accession>
<dbReference type="Proteomes" id="UP000696280">
    <property type="component" value="Unassembled WGS sequence"/>
</dbReference>
<comment type="subcellular location">
    <subcellularLocation>
        <location evidence="1">Membrane</location>
        <topology evidence="1">Multi-pass membrane protein</topology>
    </subcellularLocation>
</comment>
<dbReference type="GO" id="GO:0016020">
    <property type="term" value="C:membrane"/>
    <property type="evidence" value="ECO:0007669"/>
    <property type="project" value="UniProtKB-SubCell"/>
</dbReference>
<evidence type="ECO:0000256" key="3">
    <source>
        <dbReference type="ARBA" id="ARBA00022989"/>
    </source>
</evidence>
<keyword evidence="2 6" id="KW-0812">Transmembrane</keyword>